<comment type="caution">
    <text evidence="2">The sequence shown here is derived from an EMBL/GenBank/DDBJ whole genome shotgun (WGS) entry which is preliminary data.</text>
</comment>
<feature type="region of interest" description="Disordered" evidence="1">
    <location>
        <begin position="1"/>
        <end position="41"/>
    </location>
</feature>
<name>A0A4Z2G8Z4_9TELE</name>
<evidence type="ECO:0000313" key="2">
    <source>
        <dbReference type="EMBL" id="TNN50009.1"/>
    </source>
</evidence>
<accession>A0A4Z2G8Z4</accession>
<sequence>MVVVSADGLSSVRRSVGQPPPHHTTTHRPTESGAGAACEGGSDAPLQVDQFMCNKLFESLQILSVELDVVVSGPLHPERLHGALAALVQRQAVGEVDDLVLRAVDHQHGRRHLGNLVDALEGETARETFVTVTVTPGQPRGRQESPHETSRVTG</sequence>
<proteinExistence type="predicted"/>
<reference evidence="2 3" key="1">
    <citation type="submission" date="2019-03" db="EMBL/GenBank/DDBJ databases">
        <title>First draft genome of Liparis tanakae, snailfish: a comprehensive survey of snailfish specific genes.</title>
        <authorList>
            <person name="Kim W."/>
            <person name="Song I."/>
            <person name="Jeong J.-H."/>
            <person name="Kim D."/>
            <person name="Kim S."/>
            <person name="Ryu S."/>
            <person name="Song J.Y."/>
            <person name="Lee S.K."/>
        </authorList>
    </citation>
    <scope>NUCLEOTIDE SEQUENCE [LARGE SCALE GENOMIC DNA]</scope>
    <source>
        <tissue evidence="2">Muscle</tissue>
    </source>
</reference>
<gene>
    <name evidence="2" type="ORF">EYF80_039817</name>
</gene>
<dbReference type="Proteomes" id="UP000314294">
    <property type="component" value="Unassembled WGS sequence"/>
</dbReference>
<protein>
    <submittedName>
        <fullName evidence="2">Uncharacterized protein</fullName>
    </submittedName>
</protein>
<dbReference type="AlphaFoldDB" id="A0A4Z2G8Z4"/>
<feature type="compositionally biased region" description="Low complexity" evidence="1">
    <location>
        <begin position="31"/>
        <end position="41"/>
    </location>
</feature>
<evidence type="ECO:0000256" key="1">
    <source>
        <dbReference type="SAM" id="MobiDB-lite"/>
    </source>
</evidence>
<dbReference type="EMBL" id="SRLO01000634">
    <property type="protein sequence ID" value="TNN50009.1"/>
    <property type="molecule type" value="Genomic_DNA"/>
</dbReference>
<organism evidence="2 3">
    <name type="scientific">Liparis tanakae</name>
    <name type="common">Tanaka's snailfish</name>
    <dbReference type="NCBI Taxonomy" id="230148"/>
    <lineage>
        <taxon>Eukaryota</taxon>
        <taxon>Metazoa</taxon>
        <taxon>Chordata</taxon>
        <taxon>Craniata</taxon>
        <taxon>Vertebrata</taxon>
        <taxon>Euteleostomi</taxon>
        <taxon>Actinopterygii</taxon>
        <taxon>Neopterygii</taxon>
        <taxon>Teleostei</taxon>
        <taxon>Neoteleostei</taxon>
        <taxon>Acanthomorphata</taxon>
        <taxon>Eupercaria</taxon>
        <taxon>Perciformes</taxon>
        <taxon>Cottioidei</taxon>
        <taxon>Cottales</taxon>
        <taxon>Liparidae</taxon>
        <taxon>Liparis</taxon>
    </lineage>
</organism>
<evidence type="ECO:0000313" key="3">
    <source>
        <dbReference type="Proteomes" id="UP000314294"/>
    </source>
</evidence>
<keyword evidence="3" id="KW-1185">Reference proteome</keyword>